<proteinExistence type="predicted"/>
<reference evidence="5 6" key="1">
    <citation type="submission" date="2015-07" db="EMBL/GenBank/DDBJ databases">
        <title>Genome sequencing of Kibdelosporangium phytohabitans.</title>
        <authorList>
            <person name="Qin S."/>
            <person name="Xing K."/>
        </authorList>
    </citation>
    <scope>NUCLEOTIDE SEQUENCE [LARGE SCALE GENOMIC DNA]</scope>
    <source>
        <strain evidence="5 6">KLBMP1111</strain>
    </source>
</reference>
<evidence type="ECO:0000256" key="1">
    <source>
        <dbReference type="ARBA" id="ARBA00022603"/>
    </source>
</evidence>
<dbReference type="SUPFAM" id="SSF53335">
    <property type="entry name" value="S-adenosyl-L-methionine-dependent methyltransferases"/>
    <property type="match status" value="1"/>
</dbReference>
<dbReference type="EMBL" id="CP012752">
    <property type="protein sequence ID" value="ALG13353.1"/>
    <property type="molecule type" value="Genomic_DNA"/>
</dbReference>
<dbReference type="OrthoDB" id="279734at2"/>
<gene>
    <name evidence="5" type="ORF">AOZ06_46630</name>
</gene>
<evidence type="ECO:0000313" key="6">
    <source>
        <dbReference type="Proteomes" id="UP000063699"/>
    </source>
</evidence>
<evidence type="ECO:0000259" key="4">
    <source>
        <dbReference type="Pfam" id="PF13649"/>
    </source>
</evidence>
<keyword evidence="6" id="KW-1185">Reference proteome</keyword>
<organism evidence="5 6">
    <name type="scientific">Kibdelosporangium phytohabitans</name>
    <dbReference type="NCBI Taxonomy" id="860235"/>
    <lineage>
        <taxon>Bacteria</taxon>
        <taxon>Bacillati</taxon>
        <taxon>Actinomycetota</taxon>
        <taxon>Actinomycetes</taxon>
        <taxon>Pseudonocardiales</taxon>
        <taxon>Pseudonocardiaceae</taxon>
        <taxon>Kibdelosporangium</taxon>
    </lineage>
</organism>
<dbReference type="KEGG" id="kphy:AOZ06_46630"/>
<evidence type="ECO:0000256" key="3">
    <source>
        <dbReference type="ARBA" id="ARBA00022691"/>
    </source>
</evidence>
<dbReference type="Pfam" id="PF13649">
    <property type="entry name" value="Methyltransf_25"/>
    <property type="match status" value="1"/>
</dbReference>
<dbReference type="GO" id="GO:0008168">
    <property type="term" value="F:methyltransferase activity"/>
    <property type="evidence" value="ECO:0007669"/>
    <property type="project" value="UniProtKB-KW"/>
</dbReference>
<feature type="domain" description="Methyltransferase" evidence="4">
    <location>
        <begin position="57"/>
        <end position="161"/>
    </location>
</feature>
<dbReference type="STRING" id="860235.AOZ06_46630"/>
<keyword evidence="1" id="KW-0489">Methyltransferase</keyword>
<protein>
    <recommendedName>
        <fullName evidence="4">Methyltransferase domain-containing protein</fullName>
    </recommendedName>
</protein>
<evidence type="ECO:0000313" key="5">
    <source>
        <dbReference type="EMBL" id="ALG13353.1"/>
    </source>
</evidence>
<dbReference type="GO" id="GO:0032259">
    <property type="term" value="P:methylation"/>
    <property type="evidence" value="ECO:0007669"/>
    <property type="project" value="UniProtKB-KW"/>
</dbReference>
<evidence type="ECO:0000256" key="2">
    <source>
        <dbReference type="ARBA" id="ARBA00022679"/>
    </source>
</evidence>
<dbReference type="RefSeq" id="WP_054295242.1">
    <property type="nucleotide sequence ID" value="NZ_CP012752.1"/>
</dbReference>
<name>A0A0N9IE09_9PSEU</name>
<dbReference type="InterPro" id="IPR041698">
    <property type="entry name" value="Methyltransf_25"/>
</dbReference>
<keyword evidence="3" id="KW-0949">S-adenosyl-L-methionine</keyword>
<sequence length="266" mass="29539">MSFPSIDVGDRLHALLGRPVVDIGTLWEVCAHFEWADRQSTVDGIAAWLGPAPGLQVLDSACGSGFPVIDLFRRGYDVACSDGSPAMLTHFRRNAAGLGLEPQCVRWEDLAGHFGPGRFDVVMCRGCSFLYAGTWDNDSQPDRGALVAIMRQFVACLRPGGRLYVDTARADSLAAQGWSHSPRRGLTIGTHHVELEEWLTNKPDEGIRLWHSRLTVDGRVHEFERRSHYLPHSELVALMTSAGLVDVRAEHVEGEYYQVFTGRRLD</sequence>
<keyword evidence="2" id="KW-0808">Transferase</keyword>
<accession>A0A0N9IE09</accession>
<dbReference type="PANTHER" id="PTHR43464:SF19">
    <property type="entry name" value="UBIQUINONE BIOSYNTHESIS O-METHYLTRANSFERASE, MITOCHONDRIAL"/>
    <property type="match status" value="1"/>
</dbReference>
<dbReference type="Gene3D" id="3.40.50.150">
    <property type="entry name" value="Vaccinia Virus protein VP39"/>
    <property type="match status" value="1"/>
</dbReference>
<dbReference type="PANTHER" id="PTHR43464">
    <property type="entry name" value="METHYLTRANSFERASE"/>
    <property type="match status" value="1"/>
</dbReference>
<dbReference type="CDD" id="cd02440">
    <property type="entry name" value="AdoMet_MTases"/>
    <property type="match status" value="1"/>
</dbReference>
<dbReference type="InterPro" id="IPR029063">
    <property type="entry name" value="SAM-dependent_MTases_sf"/>
</dbReference>
<dbReference type="AlphaFoldDB" id="A0A0N9IE09"/>
<dbReference type="Proteomes" id="UP000063699">
    <property type="component" value="Chromosome"/>
</dbReference>